<dbReference type="EMBL" id="BPVZ01000065">
    <property type="protein sequence ID" value="GKV24355.1"/>
    <property type="molecule type" value="Genomic_DNA"/>
</dbReference>
<dbReference type="PANTHER" id="PTHR31317:SF17">
    <property type="entry name" value="F2J10.8 PROTEIN"/>
    <property type="match status" value="1"/>
</dbReference>
<feature type="compositionally biased region" description="Low complexity" evidence="1">
    <location>
        <begin position="478"/>
        <end position="487"/>
    </location>
</feature>
<name>A0AAV5KID3_9ROSI</name>
<dbReference type="PANTHER" id="PTHR31317">
    <property type="entry name" value="OS08G0163500 PROTEIN"/>
    <property type="match status" value="1"/>
</dbReference>
<gene>
    <name evidence="2" type="ORF">SLEP1_g33977</name>
</gene>
<dbReference type="Proteomes" id="UP001054252">
    <property type="component" value="Unassembled WGS sequence"/>
</dbReference>
<proteinExistence type="predicted"/>
<evidence type="ECO:0000256" key="1">
    <source>
        <dbReference type="SAM" id="MobiDB-lite"/>
    </source>
</evidence>
<comment type="caution">
    <text evidence="2">The sequence shown here is derived from an EMBL/GenBank/DDBJ whole genome shotgun (WGS) entry which is preliminary data.</text>
</comment>
<evidence type="ECO:0000313" key="3">
    <source>
        <dbReference type="Proteomes" id="UP001054252"/>
    </source>
</evidence>
<reference evidence="2 3" key="1">
    <citation type="journal article" date="2021" name="Commun. Biol.">
        <title>The genome of Shorea leprosula (Dipterocarpaceae) highlights the ecological relevance of drought in aseasonal tropical rainforests.</title>
        <authorList>
            <person name="Ng K.K.S."/>
            <person name="Kobayashi M.J."/>
            <person name="Fawcett J.A."/>
            <person name="Hatakeyama M."/>
            <person name="Paape T."/>
            <person name="Ng C.H."/>
            <person name="Ang C.C."/>
            <person name="Tnah L.H."/>
            <person name="Lee C.T."/>
            <person name="Nishiyama T."/>
            <person name="Sese J."/>
            <person name="O'Brien M.J."/>
            <person name="Copetti D."/>
            <person name="Mohd Noor M.I."/>
            <person name="Ong R.C."/>
            <person name="Putra M."/>
            <person name="Sireger I.Z."/>
            <person name="Indrioko S."/>
            <person name="Kosugi Y."/>
            <person name="Izuno A."/>
            <person name="Isagi Y."/>
            <person name="Lee S.L."/>
            <person name="Shimizu K.K."/>
        </authorList>
    </citation>
    <scope>NUCLEOTIDE SEQUENCE [LARGE SCALE GENOMIC DNA]</scope>
    <source>
        <strain evidence="2">214</strain>
    </source>
</reference>
<dbReference type="AlphaFoldDB" id="A0AAV5KID3"/>
<organism evidence="2 3">
    <name type="scientific">Rubroshorea leprosula</name>
    <dbReference type="NCBI Taxonomy" id="152421"/>
    <lineage>
        <taxon>Eukaryota</taxon>
        <taxon>Viridiplantae</taxon>
        <taxon>Streptophyta</taxon>
        <taxon>Embryophyta</taxon>
        <taxon>Tracheophyta</taxon>
        <taxon>Spermatophyta</taxon>
        <taxon>Magnoliopsida</taxon>
        <taxon>eudicotyledons</taxon>
        <taxon>Gunneridae</taxon>
        <taxon>Pentapetalae</taxon>
        <taxon>rosids</taxon>
        <taxon>malvids</taxon>
        <taxon>Malvales</taxon>
        <taxon>Dipterocarpaceae</taxon>
        <taxon>Rubroshorea</taxon>
    </lineage>
</organism>
<feature type="region of interest" description="Disordered" evidence="1">
    <location>
        <begin position="463"/>
        <end position="494"/>
    </location>
</feature>
<evidence type="ECO:0000313" key="2">
    <source>
        <dbReference type="EMBL" id="GKV24355.1"/>
    </source>
</evidence>
<keyword evidence="3" id="KW-1185">Reference proteome</keyword>
<feature type="compositionally biased region" description="Polar residues" evidence="1">
    <location>
        <begin position="463"/>
        <end position="473"/>
    </location>
</feature>
<dbReference type="Pfam" id="PF06219">
    <property type="entry name" value="DUF1005"/>
    <property type="match status" value="1"/>
</dbReference>
<protein>
    <submittedName>
        <fullName evidence="2">Uncharacterized protein</fullName>
    </submittedName>
</protein>
<sequence>MIKWDLAAGQKLCGCQIDGLTRWSNPTLCPSGTGHSWEPVVPDSSCLVHTIRGWGKRAPTKAGARSVPLSRFPLLFHFNGPSRQRQLLYIPCPKSQPQAIQHHCWAAGTTITTTTTTTAMDPCPFVRLLVGNLAVKLPVSPKPSLSRVHPSSSLCHCKIKLKGFPNQVAAAPLIQVAEDRDHPEGHKSLAACFSLNKTLLDEINAKGSKNCRLKIGVYADPDGNSCGLASGKLLGKITIPLDLRGAESRPFVFHNGWVAVGDDKSKKGSSAQVHLIVRAEPDPRYVFQFGGEPECSPQVFQVQGSDKQAVFTCKFGFRNSSDRSLLSRSSMAERSTSRKWLSSFKAKNDQYSKERKGWSVTIHDLSGSPVAMASMVTPYVPSPGSNRVSRSNPGGWLILRPGGGTWKPWGRLETWREPGGSAAVGYKFDLFHDDIASTATSSTIASSTVSTKQGGTFTIDTTTNVQTPINTPHGSCDFGSLSRPGSRPGSGSGSDFGFSFLQQSSNGGFVMSSTVEGEDKCSKPVVEVGVRHVTCTEDAAAFVALAAAMDLSMDACQPFSGKLRKELRQQGQNIVV</sequence>
<dbReference type="InterPro" id="IPR010410">
    <property type="entry name" value="DUF1005"/>
</dbReference>
<accession>A0AAV5KID3</accession>